<comment type="caution">
    <text evidence="5">The sequence shown here is derived from an EMBL/GenBank/DDBJ whole genome shotgun (WGS) entry which is preliminary data.</text>
</comment>
<dbReference type="InterPro" id="IPR010016">
    <property type="entry name" value="PxpB"/>
</dbReference>
<name>A0AAW9ACM0_9BACL</name>
<dbReference type="SMART" id="SM00796">
    <property type="entry name" value="AHS1"/>
    <property type="match status" value="1"/>
</dbReference>
<dbReference type="Gene3D" id="3.30.1360.40">
    <property type="match status" value="1"/>
</dbReference>
<dbReference type="EC" id="3.5.2.9" evidence="5"/>
<accession>A0AAW9ACM0</accession>
<evidence type="ECO:0000256" key="2">
    <source>
        <dbReference type="ARBA" id="ARBA00022801"/>
    </source>
</evidence>
<protein>
    <submittedName>
        <fullName evidence="5">5-oxoprolinase subunit PxpB</fullName>
        <ecNumber evidence="5">3.5.2.9</ecNumber>
    </submittedName>
</protein>
<keyword evidence="1" id="KW-0547">Nucleotide-binding</keyword>
<keyword evidence="6" id="KW-1185">Reference proteome</keyword>
<evidence type="ECO:0000256" key="1">
    <source>
        <dbReference type="ARBA" id="ARBA00022741"/>
    </source>
</evidence>
<dbReference type="GO" id="GO:0017168">
    <property type="term" value="F:5-oxoprolinase (ATP-hydrolyzing) activity"/>
    <property type="evidence" value="ECO:0007669"/>
    <property type="project" value="UniProtKB-EC"/>
</dbReference>
<dbReference type="RefSeq" id="WP_381427732.1">
    <property type="nucleotide sequence ID" value="NZ_JAUBDJ010000009.1"/>
</dbReference>
<dbReference type="InterPro" id="IPR029000">
    <property type="entry name" value="Cyclophilin-like_dom_sf"/>
</dbReference>
<dbReference type="NCBIfam" id="TIGR00370">
    <property type="entry name" value="5-oxoprolinase subunit PxpB"/>
    <property type="match status" value="1"/>
</dbReference>
<dbReference type="Pfam" id="PF02682">
    <property type="entry name" value="CT_C_D"/>
    <property type="match status" value="1"/>
</dbReference>
<proteinExistence type="predicted"/>
<evidence type="ECO:0000313" key="5">
    <source>
        <dbReference type="EMBL" id="MDW0117949.1"/>
    </source>
</evidence>
<dbReference type="GO" id="GO:0005524">
    <property type="term" value="F:ATP binding"/>
    <property type="evidence" value="ECO:0007669"/>
    <property type="project" value="UniProtKB-KW"/>
</dbReference>
<dbReference type="AlphaFoldDB" id="A0AAW9ACM0"/>
<feature type="domain" description="Carboxyltransferase" evidence="4">
    <location>
        <begin position="3"/>
        <end position="209"/>
    </location>
</feature>
<dbReference type="SUPFAM" id="SSF160467">
    <property type="entry name" value="PH0987 N-terminal domain-like"/>
    <property type="match status" value="1"/>
</dbReference>
<organism evidence="5 6">
    <name type="scientific">Sporosarcina thermotolerans</name>
    <dbReference type="NCBI Taxonomy" id="633404"/>
    <lineage>
        <taxon>Bacteria</taxon>
        <taxon>Bacillati</taxon>
        <taxon>Bacillota</taxon>
        <taxon>Bacilli</taxon>
        <taxon>Bacillales</taxon>
        <taxon>Caryophanaceae</taxon>
        <taxon>Sporosarcina</taxon>
    </lineage>
</organism>
<dbReference type="SUPFAM" id="SSF50891">
    <property type="entry name" value="Cyclophilin-like"/>
    <property type="match status" value="1"/>
</dbReference>
<evidence type="ECO:0000313" key="6">
    <source>
        <dbReference type="Proteomes" id="UP001271648"/>
    </source>
</evidence>
<dbReference type="Proteomes" id="UP001271648">
    <property type="component" value="Unassembled WGS sequence"/>
</dbReference>
<sequence length="233" mass="25795">MKYTLSPMGDQAVMIEVDAVISPSSQRNVKSIVARLNEASPSWMVEAITAYTTVTIIYDLQEFNGKGSPFEQVCQRIQELLQDVREMGDSEQRIVRIPVLYGGSYGPDLHFVAEYNCLTPDEVIAIHTTGDYTVHMIGFAPGFPFIGGMSEKISAPRRSTPRLKIPARTVGIAGMQTGVYPIETPGGWQLIGRTPLELFLPNEHPPTLLGPGDKIRFYKITSKEYEDLRGGSE</sequence>
<evidence type="ECO:0000259" key="4">
    <source>
        <dbReference type="SMART" id="SM00796"/>
    </source>
</evidence>
<reference evidence="5 6" key="1">
    <citation type="submission" date="2023-06" db="EMBL/GenBank/DDBJ databases">
        <title>Sporosarcina sp. nov., isolated from Korean traditional fermented seafood 'Jeotgal'.</title>
        <authorList>
            <person name="Yang A.I."/>
            <person name="Shin N.-R."/>
        </authorList>
    </citation>
    <scope>NUCLEOTIDE SEQUENCE [LARGE SCALE GENOMIC DNA]</scope>
    <source>
        <strain evidence="5 6">KCTC43456</strain>
    </source>
</reference>
<keyword evidence="2 5" id="KW-0378">Hydrolase</keyword>
<gene>
    <name evidence="5" type="primary">pxpB</name>
    <name evidence="5" type="ORF">QTL97_13475</name>
</gene>
<evidence type="ECO:0000256" key="3">
    <source>
        <dbReference type="ARBA" id="ARBA00022840"/>
    </source>
</evidence>
<dbReference type="PANTHER" id="PTHR34698:SF2">
    <property type="entry name" value="5-OXOPROLINASE SUBUNIT B"/>
    <property type="match status" value="1"/>
</dbReference>
<keyword evidence="3" id="KW-0067">ATP-binding</keyword>
<dbReference type="InterPro" id="IPR003833">
    <property type="entry name" value="CT_C_D"/>
</dbReference>
<dbReference type="PANTHER" id="PTHR34698">
    <property type="entry name" value="5-OXOPROLINASE SUBUNIT B"/>
    <property type="match status" value="1"/>
</dbReference>
<dbReference type="EMBL" id="JAUBDJ010000009">
    <property type="protein sequence ID" value="MDW0117949.1"/>
    <property type="molecule type" value="Genomic_DNA"/>
</dbReference>
<dbReference type="Gene3D" id="2.40.100.10">
    <property type="entry name" value="Cyclophilin-like"/>
    <property type="match status" value="1"/>
</dbReference>